<evidence type="ECO:0000256" key="2">
    <source>
        <dbReference type="ARBA" id="ARBA00006604"/>
    </source>
</evidence>
<dbReference type="AlphaFoldDB" id="A0A177EJQ6"/>
<dbReference type="PROSITE" id="PS00765">
    <property type="entry name" value="P_GLUCOSE_ISOMERASE_1"/>
    <property type="match status" value="1"/>
</dbReference>
<evidence type="ECO:0000256" key="3">
    <source>
        <dbReference type="ARBA" id="ARBA00011952"/>
    </source>
</evidence>
<dbReference type="OrthoDB" id="5831190at2759"/>
<dbReference type="STRING" id="1805483.A0A177EJQ6"/>
<dbReference type="VEuPathDB" id="MicrosporidiaDB:NEDG_00176"/>
<dbReference type="GO" id="GO:0005829">
    <property type="term" value="C:cytosol"/>
    <property type="evidence" value="ECO:0007669"/>
    <property type="project" value="TreeGrafter"/>
</dbReference>
<comment type="catalytic activity">
    <reaction evidence="8 9">
        <text>alpha-D-glucose 6-phosphate = beta-D-fructose 6-phosphate</text>
        <dbReference type="Rhea" id="RHEA:11816"/>
        <dbReference type="ChEBI" id="CHEBI:57634"/>
        <dbReference type="ChEBI" id="CHEBI:58225"/>
        <dbReference type="EC" id="5.3.1.9"/>
    </reaction>
</comment>
<dbReference type="RefSeq" id="XP_067545302.1">
    <property type="nucleotide sequence ID" value="XM_067687594.1"/>
</dbReference>
<evidence type="ECO:0000256" key="5">
    <source>
        <dbReference type="ARBA" id="ARBA00023152"/>
    </source>
</evidence>
<dbReference type="PANTHER" id="PTHR11469">
    <property type="entry name" value="GLUCOSE-6-PHOSPHATE ISOMERASE"/>
    <property type="match status" value="1"/>
</dbReference>
<evidence type="ECO:0000256" key="7">
    <source>
        <dbReference type="ARBA" id="ARBA00024178"/>
    </source>
</evidence>
<dbReference type="InterPro" id="IPR035482">
    <property type="entry name" value="SIS_PGI_2"/>
</dbReference>
<dbReference type="PROSITE" id="PS51463">
    <property type="entry name" value="P_GLUCOSE_ISOMERASE_3"/>
    <property type="match status" value="1"/>
</dbReference>
<comment type="pathway">
    <text evidence="1 9">Carbohydrate degradation; glycolysis; D-glyceraldehyde 3-phosphate and glycerone phosphate from D-glucose: step 2/4.</text>
</comment>
<dbReference type="EC" id="5.3.1.9" evidence="3 9"/>
<evidence type="ECO:0000256" key="8">
    <source>
        <dbReference type="ARBA" id="ARBA00029321"/>
    </source>
</evidence>
<evidence type="ECO:0000256" key="1">
    <source>
        <dbReference type="ARBA" id="ARBA00004926"/>
    </source>
</evidence>
<dbReference type="GO" id="GO:0004347">
    <property type="term" value="F:glucose-6-phosphate isomerase activity"/>
    <property type="evidence" value="ECO:0007669"/>
    <property type="project" value="UniProtKB-EC"/>
</dbReference>
<proteinExistence type="inferred from homology"/>
<dbReference type="PANTHER" id="PTHR11469:SF1">
    <property type="entry name" value="GLUCOSE-6-PHOSPHATE ISOMERASE"/>
    <property type="match status" value="1"/>
</dbReference>
<comment type="function">
    <text evidence="7">In the cytoplasm, catalyzes the conversion of glucose-6-phosphate to fructose-6-phosphate, the second step in glycolysis, and the reverse reaction during gluconeogenesis.</text>
</comment>
<dbReference type="GO" id="GO:0048029">
    <property type="term" value="F:monosaccharide binding"/>
    <property type="evidence" value="ECO:0007669"/>
    <property type="project" value="TreeGrafter"/>
</dbReference>
<dbReference type="GO" id="GO:0006094">
    <property type="term" value="P:gluconeogenesis"/>
    <property type="evidence" value="ECO:0007669"/>
    <property type="project" value="UniProtKB-KW"/>
</dbReference>
<dbReference type="GO" id="GO:0097367">
    <property type="term" value="F:carbohydrate derivative binding"/>
    <property type="evidence" value="ECO:0007669"/>
    <property type="project" value="InterPro"/>
</dbReference>
<dbReference type="Proteomes" id="UP000185944">
    <property type="component" value="Unassembled WGS sequence"/>
</dbReference>
<name>A0A177EJQ6_9MICR</name>
<dbReference type="PROSITE" id="PS00174">
    <property type="entry name" value="P_GLUCOSE_ISOMERASE_2"/>
    <property type="match status" value="1"/>
</dbReference>
<comment type="similarity">
    <text evidence="2 9">Belongs to the GPI family.</text>
</comment>
<gene>
    <name evidence="10" type="ORF">NEDG_00176</name>
</gene>
<dbReference type="InterPro" id="IPR035476">
    <property type="entry name" value="SIS_PGI_1"/>
</dbReference>
<organism evidence="10 11">
    <name type="scientific">Nematocida displodere</name>
    <dbReference type="NCBI Taxonomy" id="1805483"/>
    <lineage>
        <taxon>Eukaryota</taxon>
        <taxon>Fungi</taxon>
        <taxon>Fungi incertae sedis</taxon>
        <taxon>Microsporidia</taxon>
        <taxon>Nematocida</taxon>
    </lineage>
</organism>
<keyword evidence="11" id="KW-1185">Reference proteome</keyword>
<keyword evidence="5 9" id="KW-0324">Glycolysis</keyword>
<dbReference type="GO" id="GO:0051156">
    <property type="term" value="P:glucose 6-phosphate metabolic process"/>
    <property type="evidence" value="ECO:0007669"/>
    <property type="project" value="TreeGrafter"/>
</dbReference>
<evidence type="ECO:0000256" key="9">
    <source>
        <dbReference type="RuleBase" id="RU000612"/>
    </source>
</evidence>
<dbReference type="GO" id="GO:0006096">
    <property type="term" value="P:glycolytic process"/>
    <property type="evidence" value="ECO:0007669"/>
    <property type="project" value="UniProtKB-UniPathway"/>
</dbReference>
<evidence type="ECO:0000313" key="10">
    <source>
        <dbReference type="EMBL" id="OAG31701.1"/>
    </source>
</evidence>
<dbReference type="InterPro" id="IPR018189">
    <property type="entry name" value="Phosphoglucose_isomerase_CS"/>
</dbReference>
<dbReference type="Gene3D" id="1.10.1390.10">
    <property type="match status" value="1"/>
</dbReference>
<dbReference type="UniPathway" id="UPA00109">
    <property type="reaction ID" value="UER00181"/>
</dbReference>
<sequence length="546" mass="59997">MTTITELFEKDKERAKTLTKEVSSEEGGLFIDYSKTHLEESDLAAWEKKLEGLDVASKVKAMFAGERVNYTEERQVLHTKLRSASVITALKTGHTDTLDQEEKAIVKELLTMKRLCADFSEGRMLGAGKTQIKNVVGIGIGGSDLGPRMLTSALSSLHQGAGTFRYVSNVDAQEIEAALSGLNLTETVFVVVSKTFTTQETLENAKIALQRVLASYSSSTPEKEIVAAHFLGVTAAKDKAVLFGIDKENILDMWDYVGGRYSLWSCVSLTSAMAMGFDAFLAMLSGASCMDTHFLNTPVRANLPMVQAMVECKYYNEYGYNNKCIVPYDYFLRMLPAYLQQCEMESNGKSATKTGKNLISENFTSKGTAPSSQTGAIIWGGSGTDVQHSYFQLLHQGTVRVLTEFLVPATPRTRERRANTEGTDGTSTAHDVLVSNCLAQSRALMLGKGSKDLKDRYFPGDRPSITLMYSSLSPYVLGMLIAHYEHKIFIQGLVWEINSFDQFGVELGKVLAKEILGTLESGAEPSFDASTSSLLARYREKRGGTH</sequence>
<dbReference type="InterPro" id="IPR046348">
    <property type="entry name" value="SIS_dom_sf"/>
</dbReference>
<dbReference type="Gene3D" id="3.40.50.10490">
    <property type="entry name" value="Glucose-6-phosphate isomerase like protein, domain 1"/>
    <property type="match status" value="2"/>
</dbReference>
<dbReference type="Pfam" id="PF00342">
    <property type="entry name" value="PGI"/>
    <property type="match status" value="1"/>
</dbReference>
<dbReference type="InterPro" id="IPR001672">
    <property type="entry name" value="G6P_Isomerase"/>
</dbReference>
<dbReference type="InterPro" id="IPR023096">
    <property type="entry name" value="G6P_Isomerase_C"/>
</dbReference>
<evidence type="ECO:0000313" key="11">
    <source>
        <dbReference type="Proteomes" id="UP000185944"/>
    </source>
</evidence>
<evidence type="ECO:0000256" key="6">
    <source>
        <dbReference type="ARBA" id="ARBA00023235"/>
    </source>
</evidence>
<keyword evidence="6 9" id="KW-0413">Isomerase</keyword>
<comment type="caution">
    <text evidence="10">The sequence shown here is derived from an EMBL/GenBank/DDBJ whole genome shotgun (WGS) entry which is preliminary data.</text>
</comment>
<reference evidence="10 11" key="1">
    <citation type="submission" date="2016-02" db="EMBL/GenBank/DDBJ databases">
        <title>Discovery of a natural microsporidian pathogen with a broad tissue tropism in Caenorhabditis elegans.</title>
        <authorList>
            <person name="Luallen R.J."/>
            <person name="Reinke A.W."/>
            <person name="Tong L."/>
            <person name="Botts M.R."/>
            <person name="Felix M.-A."/>
            <person name="Troemel E.R."/>
        </authorList>
    </citation>
    <scope>NUCLEOTIDE SEQUENCE [LARGE SCALE GENOMIC DNA]</scope>
    <source>
        <strain evidence="10 11">JUm2807</strain>
    </source>
</reference>
<protein>
    <recommendedName>
        <fullName evidence="3 9">Glucose-6-phosphate isomerase</fullName>
        <ecNumber evidence="3 9">5.3.1.9</ecNumber>
    </recommendedName>
</protein>
<evidence type="ECO:0000256" key="4">
    <source>
        <dbReference type="ARBA" id="ARBA00022432"/>
    </source>
</evidence>
<dbReference type="CDD" id="cd05015">
    <property type="entry name" value="SIS_PGI_1"/>
    <property type="match status" value="1"/>
</dbReference>
<accession>A0A177EJQ6</accession>
<dbReference type="HAMAP" id="MF_00473">
    <property type="entry name" value="G6P_isomerase"/>
    <property type="match status" value="1"/>
</dbReference>
<dbReference type="NCBIfam" id="NF001211">
    <property type="entry name" value="PRK00179.1"/>
    <property type="match status" value="1"/>
</dbReference>
<dbReference type="EMBL" id="LTDL01000014">
    <property type="protein sequence ID" value="OAG31701.1"/>
    <property type="molecule type" value="Genomic_DNA"/>
</dbReference>
<dbReference type="PRINTS" id="PR00662">
    <property type="entry name" value="G6PISOMERASE"/>
</dbReference>
<dbReference type="CDD" id="cd05016">
    <property type="entry name" value="SIS_PGI_2"/>
    <property type="match status" value="1"/>
</dbReference>
<keyword evidence="4 9" id="KW-0312">Gluconeogenesis</keyword>
<dbReference type="GeneID" id="93646526"/>
<dbReference type="SUPFAM" id="SSF53697">
    <property type="entry name" value="SIS domain"/>
    <property type="match status" value="1"/>
</dbReference>